<protein>
    <submittedName>
        <fullName evidence="1">Uncharacterized protein</fullName>
    </submittedName>
</protein>
<dbReference type="EMBL" id="BGPR01000095">
    <property type="protein sequence ID" value="GBL93634.1"/>
    <property type="molecule type" value="Genomic_DNA"/>
</dbReference>
<evidence type="ECO:0000313" key="1">
    <source>
        <dbReference type="EMBL" id="GBL93634.1"/>
    </source>
</evidence>
<name>A0A4Y2BR14_ARAVE</name>
<evidence type="ECO:0000313" key="2">
    <source>
        <dbReference type="Proteomes" id="UP000499080"/>
    </source>
</evidence>
<organism evidence="1 2">
    <name type="scientific">Araneus ventricosus</name>
    <name type="common">Orbweaver spider</name>
    <name type="synonym">Epeira ventricosa</name>
    <dbReference type="NCBI Taxonomy" id="182803"/>
    <lineage>
        <taxon>Eukaryota</taxon>
        <taxon>Metazoa</taxon>
        <taxon>Ecdysozoa</taxon>
        <taxon>Arthropoda</taxon>
        <taxon>Chelicerata</taxon>
        <taxon>Arachnida</taxon>
        <taxon>Araneae</taxon>
        <taxon>Araneomorphae</taxon>
        <taxon>Entelegynae</taxon>
        <taxon>Araneoidea</taxon>
        <taxon>Araneidae</taxon>
        <taxon>Araneus</taxon>
    </lineage>
</organism>
<sequence length="99" mass="11224">MERGNHTQVASFHSMAAKPKAQLFSACFLIHTLNYDMPSIKDLLREAFNIRSEKQNISNLFNLPIPILSPPFSPKCINLKQFFFLTPFTGLSPAEDKPN</sequence>
<accession>A0A4Y2BR14</accession>
<reference evidence="1 2" key="1">
    <citation type="journal article" date="2019" name="Sci. Rep.">
        <title>Orb-weaving spider Araneus ventricosus genome elucidates the spidroin gene catalogue.</title>
        <authorList>
            <person name="Kono N."/>
            <person name="Nakamura H."/>
            <person name="Ohtoshi R."/>
            <person name="Moran D.A.P."/>
            <person name="Shinohara A."/>
            <person name="Yoshida Y."/>
            <person name="Fujiwara M."/>
            <person name="Mori M."/>
            <person name="Tomita M."/>
            <person name="Arakawa K."/>
        </authorList>
    </citation>
    <scope>NUCLEOTIDE SEQUENCE [LARGE SCALE GENOMIC DNA]</scope>
</reference>
<dbReference type="AlphaFoldDB" id="A0A4Y2BR14"/>
<comment type="caution">
    <text evidence="1">The sequence shown here is derived from an EMBL/GenBank/DDBJ whole genome shotgun (WGS) entry which is preliminary data.</text>
</comment>
<dbReference type="Proteomes" id="UP000499080">
    <property type="component" value="Unassembled WGS sequence"/>
</dbReference>
<gene>
    <name evidence="1" type="ORF">AVEN_25630_1</name>
</gene>
<proteinExistence type="predicted"/>
<keyword evidence="2" id="KW-1185">Reference proteome</keyword>